<dbReference type="Pfam" id="PF01381">
    <property type="entry name" value="HTH_3"/>
    <property type="match status" value="1"/>
</dbReference>
<name>A0A7K0IB20_9ACTN</name>
<dbReference type="AlphaFoldDB" id="A0A7K0IB20"/>
<evidence type="ECO:0000313" key="4">
    <source>
        <dbReference type="Proteomes" id="UP000462865"/>
    </source>
</evidence>
<sequence>MDLQLMKLRKMAGYRNRDDFAEKLGVNKYTYRSWESGTAMMSLEQAYNVTEVLGCTLDELCGRKPVRSFADPDQAALNGYYESMNERGRSALVESARLMSDGDSVRIEKDGAAHVGISSAMGA</sequence>
<evidence type="ECO:0000256" key="1">
    <source>
        <dbReference type="ARBA" id="ARBA00023125"/>
    </source>
</evidence>
<dbReference type="PROSITE" id="PS50943">
    <property type="entry name" value="HTH_CROC1"/>
    <property type="match status" value="1"/>
</dbReference>
<gene>
    <name evidence="3" type="ORF">GKG38_06620</name>
</gene>
<dbReference type="RefSeq" id="WP_123674036.1">
    <property type="nucleotide sequence ID" value="NZ_JAJCNT010000015.1"/>
</dbReference>
<evidence type="ECO:0000259" key="2">
    <source>
        <dbReference type="PROSITE" id="PS50943"/>
    </source>
</evidence>
<dbReference type="SMART" id="SM00530">
    <property type="entry name" value="HTH_XRE"/>
    <property type="match status" value="1"/>
</dbReference>
<dbReference type="SUPFAM" id="SSF47413">
    <property type="entry name" value="lambda repressor-like DNA-binding domains"/>
    <property type="match status" value="1"/>
</dbReference>
<dbReference type="Proteomes" id="UP000462865">
    <property type="component" value="Unassembled WGS sequence"/>
</dbReference>
<proteinExistence type="predicted"/>
<accession>A0A7K0IB20</accession>
<reference evidence="3 4" key="1">
    <citation type="journal article" date="2019" name="Nat. Med.">
        <title>A library of human gut bacterial isolates paired with longitudinal multiomics data enables mechanistic microbiome research.</title>
        <authorList>
            <person name="Poyet M."/>
            <person name="Groussin M."/>
            <person name="Gibbons S.M."/>
            <person name="Avila-Pacheco J."/>
            <person name="Jiang X."/>
            <person name="Kearney S.M."/>
            <person name="Perrotta A.R."/>
            <person name="Berdy B."/>
            <person name="Zhao S."/>
            <person name="Lieberman T.D."/>
            <person name="Swanson P.K."/>
            <person name="Smith M."/>
            <person name="Roesemann S."/>
            <person name="Alexander J.E."/>
            <person name="Rich S.A."/>
            <person name="Livny J."/>
            <person name="Vlamakis H."/>
            <person name="Clish C."/>
            <person name="Bullock K."/>
            <person name="Deik A."/>
            <person name="Scott J."/>
            <person name="Pierce K.A."/>
            <person name="Xavier R.J."/>
            <person name="Alm E.J."/>
        </authorList>
    </citation>
    <scope>NUCLEOTIDE SEQUENCE [LARGE SCALE GENOMIC DNA]</scope>
    <source>
        <strain evidence="3 4">BIOML-A1</strain>
    </source>
</reference>
<organism evidence="3 4">
    <name type="scientific">Gordonibacter urolithinfaciens</name>
    <dbReference type="NCBI Taxonomy" id="1335613"/>
    <lineage>
        <taxon>Bacteria</taxon>
        <taxon>Bacillati</taxon>
        <taxon>Actinomycetota</taxon>
        <taxon>Coriobacteriia</taxon>
        <taxon>Eggerthellales</taxon>
        <taxon>Eggerthellaceae</taxon>
        <taxon>Gordonibacter</taxon>
    </lineage>
</organism>
<feature type="domain" description="HTH cro/C1-type" evidence="2">
    <location>
        <begin position="19"/>
        <end position="60"/>
    </location>
</feature>
<dbReference type="EMBL" id="WKZA01000022">
    <property type="protein sequence ID" value="MSA94735.1"/>
    <property type="molecule type" value="Genomic_DNA"/>
</dbReference>
<evidence type="ECO:0000313" key="3">
    <source>
        <dbReference type="EMBL" id="MSA94735.1"/>
    </source>
</evidence>
<dbReference type="CDD" id="cd00093">
    <property type="entry name" value="HTH_XRE"/>
    <property type="match status" value="1"/>
</dbReference>
<dbReference type="GO" id="GO:0003677">
    <property type="term" value="F:DNA binding"/>
    <property type="evidence" value="ECO:0007669"/>
    <property type="project" value="UniProtKB-KW"/>
</dbReference>
<dbReference type="PANTHER" id="PTHR46558">
    <property type="entry name" value="TRACRIPTIONAL REGULATORY PROTEIN-RELATED-RELATED"/>
    <property type="match status" value="1"/>
</dbReference>
<protein>
    <submittedName>
        <fullName evidence="3">Helix-turn-helix domain-containing protein</fullName>
    </submittedName>
</protein>
<dbReference type="InterPro" id="IPR001387">
    <property type="entry name" value="Cro/C1-type_HTH"/>
</dbReference>
<dbReference type="Gene3D" id="1.10.260.40">
    <property type="entry name" value="lambda repressor-like DNA-binding domains"/>
    <property type="match status" value="1"/>
</dbReference>
<dbReference type="PANTHER" id="PTHR46558:SF4">
    <property type="entry name" value="DNA-BIDING PHAGE PROTEIN"/>
    <property type="match status" value="1"/>
</dbReference>
<keyword evidence="1" id="KW-0238">DNA-binding</keyword>
<dbReference type="InterPro" id="IPR010982">
    <property type="entry name" value="Lambda_DNA-bd_dom_sf"/>
</dbReference>
<comment type="caution">
    <text evidence="3">The sequence shown here is derived from an EMBL/GenBank/DDBJ whole genome shotgun (WGS) entry which is preliminary data.</text>
</comment>